<sequence length="155" mass="17723">MFDLEEFIPYRLYQATEKSSQKFRQVYTSEYGITRAEWRVLFNVGLYAPISSGEIVERTALDKSKISRAVQRLVDRAWLTRDGDEKDRRRNTLELTAQGAHALASLSSRAQEHNQSIIDRIGHEKARTLLQLLREIEAIDSAASRKGACKPDQAQ</sequence>
<reference evidence="2 3" key="1">
    <citation type="submission" date="2024-04" db="EMBL/GenBank/DDBJ databases">
        <title>Aurantiacibacter sp. DGU6 16S ribosomal RNA gene Genome sequencing and assembly.</title>
        <authorList>
            <person name="Park S."/>
        </authorList>
    </citation>
    <scope>NUCLEOTIDE SEQUENCE [LARGE SCALE GENOMIC DNA]</scope>
    <source>
        <strain evidence="2 3">DGU6</strain>
    </source>
</reference>
<feature type="domain" description="HTH marR-type" evidence="1">
    <location>
        <begin position="5"/>
        <end position="138"/>
    </location>
</feature>
<evidence type="ECO:0000313" key="3">
    <source>
        <dbReference type="Proteomes" id="UP001497045"/>
    </source>
</evidence>
<protein>
    <submittedName>
        <fullName evidence="2">MarR family winged helix-turn-helix transcriptional regulator</fullName>
    </submittedName>
</protein>
<dbReference type="RefSeq" id="WP_341673675.1">
    <property type="nucleotide sequence ID" value="NZ_JBBYHV010000002.1"/>
</dbReference>
<evidence type="ECO:0000313" key="2">
    <source>
        <dbReference type="EMBL" id="MEL1251111.1"/>
    </source>
</evidence>
<dbReference type="InterPro" id="IPR036388">
    <property type="entry name" value="WH-like_DNA-bd_sf"/>
</dbReference>
<comment type="caution">
    <text evidence="2">The sequence shown here is derived from an EMBL/GenBank/DDBJ whole genome shotgun (WGS) entry which is preliminary data.</text>
</comment>
<dbReference type="Gene3D" id="1.10.10.10">
    <property type="entry name" value="Winged helix-like DNA-binding domain superfamily/Winged helix DNA-binding domain"/>
    <property type="match status" value="1"/>
</dbReference>
<dbReference type="InterPro" id="IPR036390">
    <property type="entry name" value="WH_DNA-bd_sf"/>
</dbReference>
<organism evidence="2 3">
    <name type="scientific">Aurantiacibacter gilvus</name>
    <dbReference type="NCBI Taxonomy" id="3139141"/>
    <lineage>
        <taxon>Bacteria</taxon>
        <taxon>Pseudomonadati</taxon>
        <taxon>Pseudomonadota</taxon>
        <taxon>Alphaproteobacteria</taxon>
        <taxon>Sphingomonadales</taxon>
        <taxon>Erythrobacteraceae</taxon>
        <taxon>Aurantiacibacter</taxon>
    </lineage>
</organism>
<dbReference type="SMART" id="SM00347">
    <property type="entry name" value="HTH_MARR"/>
    <property type="match status" value="1"/>
</dbReference>
<dbReference type="PANTHER" id="PTHR33164:SF102">
    <property type="entry name" value="TRANSCRIPTIONAL REGULATORY PROTEIN"/>
    <property type="match status" value="1"/>
</dbReference>
<proteinExistence type="predicted"/>
<dbReference type="InterPro" id="IPR000835">
    <property type="entry name" value="HTH_MarR-typ"/>
</dbReference>
<dbReference type="Proteomes" id="UP001497045">
    <property type="component" value="Unassembled WGS sequence"/>
</dbReference>
<keyword evidence="3" id="KW-1185">Reference proteome</keyword>
<accession>A0ABU9IFX3</accession>
<dbReference type="InterPro" id="IPR039422">
    <property type="entry name" value="MarR/SlyA-like"/>
</dbReference>
<name>A0ABU9IFX3_9SPHN</name>
<dbReference type="PROSITE" id="PS50995">
    <property type="entry name" value="HTH_MARR_2"/>
    <property type="match status" value="1"/>
</dbReference>
<dbReference type="Pfam" id="PF12802">
    <property type="entry name" value="MarR_2"/>
    <property type="match status" value="1"/>
</dbReference>
<gene>
    <name evidence="2" type="ORF">AAEO60_10535</name>
</gene>
<dbReference type="SUPFAM" id="SSF46785">
    <property type="entry name" value="Winged helix' DNA-binding domain"/>
    <property type="match status" value="1"/>
</dbReference>
<evidence type="ECO:0000259" key="1">
    <source>
        <dbReference type="PROSITE" id="PS50995"/>
    </source>
</evidence>
<dbReference type="PANTHER" id="PTHR33164">
    <property type="entry name" value="TRANSCRIPTIONAL REGULATOR, MARR FAMILY"/>
    <property type="match status" value="1"/>
</dbReference>
<dbReference type="EMBL" id="JBBYHV010000002">
    <property type="protein sequence ID" value="MEL1251111.1"/>
    <property type="molecule type" value="Genomic_DNA"/>
</dbReference>
<dbReference type="PRINTS" id="PR00598">
    <property type="entry name" value="HTHMARR"/>
</dbReference>